<protein>
    <recommendedName>
        <fullName evidence="2">Probable treble clef zinc finger domain-containing protein</fullName>
    </recommendedName>
</protein>
<dbReference type="InterPro" id="IPR038883">
    <property type="entry name" value="AN11006-like"/>
</dbReference>
<dbReference type="AlphaFoldDB" id="A0A1L7XUI5"/>
<dbReference type="Pfam" id="PF26647">
    <property type="entry name" value="zf_Tbcl_3"/>
    <property type="match status" value="1"/>
</dbReference>
<gene>
    <name evidence="3" type="ORF">PAC_18579</name>
</gene>
<dbReference type="EMBL" id="FJOG01000058">
    <property type="protein sequence ID" value="CZR68680.1"/>
    <property type="molecule type" value="Genomic_DNA"/>
</dbReference>
<dbReference type="PANTHER" id="PTHR42085:SF2">
    <property type="entry name" value="F-BOX DOMAIN-CONTAINING PROTEIN"/>
    <property type="match status" value="1"/>
</dbReference>
<reference evidence="3 4" key="1">
    <citation type="submission" date="2016-03" db="EMBL/GenBank/DDBJ databases">
        <authorList>
            <person name="Ploux O."/>
        </authorList>
    </citation>
    <scope>NUCLEOTIDE SEQUENCE [LARGE SCALE GENOMIC DNA]</scope>
    <source>
        <strain evidence="3 4">UAMH 11012</strain>
    </source>
</reference>
<dbReference type="PANTHER" id="PTHR42085">
    <property type="entry name" value="F-BOX DOMAIN-CONTAINING PROTEIN"/>
    <property type="match status" value="1"/>
</dbReference>
<feature type="region of interest" description="Disordered" evidence="1">
    <location>
        <begin position="190"/>
        <end position="211"/>
    </location>
</feature>
<accession>A0A1L7XUI5</accession>
<keyword evidence="4" id="KW-1185">Reference proteome</keyword>
<organism evidence="3 4">
    <name type="scientific">Phialocephala subalpina</name>
    <dbReference type="NCBI Taxonomy" id="576137"/>
    <lineage>
        <taxon>Eukaryota</taxon>
        <taxon>Fungi</taxon>
        <taxon>Dikarya</taxon>
        <taxon>Ascomycota</taxon>
        <taxon>Pezizomycotina</taxon>
        <taxon>Leotiomycetes</taxon>
        <taxon>Helotiales</taxon>
        <taxon>Mollisiaceae</taxon>
        <taxon>Phialocephala</taxon>
        <taxon>Phialocephala fortinii species complex</taxon>
    </lineage>
</organism>
<sequence length="539" mass="60950">MSISVPDLNNNGSPPMAHLLSCRLHDEDGPAICSGYLRRSRTFHCTKKAIISPEPNMMPTCRLHRGQLKRSSLCQIPIELRVRIYGYLLPDRDIPAQYHSYELRSDADRSSICMGLLRVNRQIHDEAVGLLYGCRTFTIQLMSAAGLGMCNFRQHIPNQHPGGNHVLQDYQMQLMLLEQQNRKRLIMARNLPPPPPLAGPSTAPNGLQGPGPMLQPQPLSAQFVGFTLPRMFQGSTPSGILASSIVPPAPGPIWDSPLSPRYFDEIRSFRIEICLPTSPSNNSTTQRYYYSQLMSSGRNTLRDADTARQELESRIYEYSDHLHKLVSRLQLTHRRLSRLVIFIKFGDMYSNGNGDEALSAMDILLRPFRRLCNVGSTEVLASHLIGSVGSDEKQEVPYLINNITPHPKSKHGISEASETFNEYLATFCDSLSASTPSLIPTPAFHAYWKFDALLLKINFHCHHAAAMANPDLKAGFEQFTDLRQRARVAREDEDLDNFKAMFQLVMAIWQRYLDWERWFQEDIGSEIRGLWDVVAEGDV</sequence>
<dbReference type="Proteomes" id="UP000184330">
    <property type="component" value="Unassembled WGS sequence"/>
</dbReference>
<proteinExistence type="predicted"/>
<feature type="domain" description="Probable treble clef zinc finger" evidence="2">
    <location>
        <begin position="32"/>
        <end position="70"/>
    </location>
</feature>
<evidence type="ECO:0000313" key="4">
    <source>
        <dbReference type="Proteomes" id="UP000184330"/>
    </source>
</evidence>
<dbReference type="InterPro" id="IPR058251">
    <property type="entry name" value="zf_Tbcl_3"/>
</dbReference>
<evidence type="ECO:0000256" key="1">
    <source>
        <dbReference type="SAM" id="MobiDB-lite"/>
    </source>
</evidence>
<dbReference type="OrthoDB" id="5600002at2759"/>
<name>A0A1L7XUI5_9HELO</name>
<feature type="compositionally biased region" description="Low complexity" evidence="1">
    <location>
        <begin position="199"/>
        <end position="211"/>
    </location>
</feature>
<evidence type="ECO:0000313" key="3">
    <source>
        <dbReference type="EMBL" id="CZR68680.1"/>
    </source>
</evidence>
<evidence type="ECO:0000259" key="2">
    <source>
        <dbReference type="Pfam" id="PF26647"/>
    </source>
</evidence>
<dbReference type="STRING" id="576137.A0A1L7XUI5"/>